<dbReference type="Pfam" id="PF00440">
    <property type="entry name" value="TetR_N"/>
    <property type="match status" value="1"/>
</dbReference>
<accession>A0ABV6I8Z7</accession>
<feature type="domain" description="HTH tetR-type" evidence="6">
    <location>
        <begin position="24"/>
        <end position="84"/>
    </location>
</feature>
<dbReference type="SUPFAM" id="SSF46689">
    <property type="entry name" value="Homeodomain-like"/>
    <property type="match status" value="1"/>
</dbReference>
<sequence length="223" mass="25332">MDQLAITPPLKRRSARHSNQENQKQLREKIIQVATTIYKRDGIEALTMRSVAKQVGMSAMGLYYYFNDKSELLVALWDSILDDLHIQVARAIDGAGSARERLRLSIDANLSYWEAHPENFRLVYMSEQTVRGEHSQKLTMSCSYQNVISIALPLIEQVAIEINGDLRQAPLARDLRLSLMVGFLHSALINVRYPWIDLAKLRAHAIESIAIAVEHCLAQNLHE</sequence>
<dbReference type="Gene3D" id="1.10.10.60">
    <property type="entry name" value="Homeodomain-like"/>
    <property type="match status" value="1"/>
</dbReference>
<dbReference type="EMBL" id="JBHLXJ010000002">
    <property type="protein sequence ID" value="MFC0348268.1"/>
    <property type="molecule type" value="Genomic_DNA"/>
</dbReference>
<evidence type="ECO:0000256" key="3">
    <source>
        <dbReference type="ARBA" id="ARBA00023163"/>
    </source>
</evidence>
<protein>
    <submittedName>
        <fullName evidence="7">TetR/AcrR family transcriptional regulator</fullName>
    </submittedName>
</protein>
<organism evidence="7 8">
    <name type="scientific">Undibacterium danionis</name>
    <dbReference type="NCBI Taxonomy" id="1812100"/>
    <lineage>
        <taxon>Bacteria</taxon>
        <taxon>Pseudomonadati</taxon>
        <taxon>Pseudomonadota</taxon>
        <taxon>Betaproteobacteria</taxon>
        <taxon>Burkholderiales</taxon>
        <taxon>Oxalobacteraceae</taxon>
        <taxon>Undibacterium</taxon>
    </lineage>
</organism>
<dbReference type="PRINTS" id="PR00455">
    <property type="entry name" value="HTHTETR"/>
</dbReference>
<evidence type="ECO:0000313" key="7">
    <source>
        <dbReference type="EMBL" id="MFC0348268.1"/>
    </source>
</evidence>
<dbReference type="Gene3D" id="1.10.357.10">
    <property type="entry name" value="Tetracycline Repressor, domain 2"/>
    <property type="match status" value="1"/>
</dbReference>
<evidence type="ECO:0000259" key="6">
    <source>
        <dbReference type="PROSITE" id="PS50977"/>
    </source>
</evidence>
<keyword evidence="1" id="KW-0805">Transcription regulation</keyword>
<feature type="region of interest" description="Disordered" evidence="5">
    <location>
        <begin position="1"/>
        <end position="24"/>
    </location>
</feature>
<evidence type="ECO:0000256" key="4">
    <source>
        <dbReference type="PROSITE-ProRule" id="PRU00335"/>
    </source>
</evidence>
<dbReference type="InterPro" id="IPR009057">
    <property type="entry name" value="Homeodomain-like_sf"/>
</dbReference>
<name>A0ABV6I8Z7_9BURK</name>
<dbReference type="PANTHER" id="PTHR30055:SF234">
    <property type="entry name" value="HTH-TYPE TRANSCRIPTIONAL REGULATOR BETI"/>
    <property type="match status" value="1"/>
</dbReference>
<dbReference type="Proteomes" id="UP001589844">
    <property type="component" value="Unassembled WGS sequence"/>
</dbReference>
<evidence type="ECO:0000256" key="5">
    <source>
        <dbReference type="SAM" id="MobiDB-lite"/>
    </source>
</evidence>
<dbReference type="PANTHER" id="PTHR30055">
    <property type="entry name" value="HTH-TYPE TRANSCRIPTIONAL REGULATOR RUTR"/>
    <property type="match status" value="1"/>
</dbReference>
<evidence type="ECO:0000313" key="8">
    <source>
        <dbReference type="Proteomes" id="UP001589844"/>
    </source>
</evidence>
<keyword evidence="2 4" id="KW-0238">DNA-binding</keyword>
<proteinExistence type="predicted"/>
<feature type="DNA-binding region" description="H-T-H motif" evidence="4">
    <location>
        <begin position="47"/>
        <end position="66"/>
    </location>
</feature>
<reference evidence="7 8" key="1">
    <citation type="submission" date="2024-09" db="EMBL/GenBank/DDBJ databases">
        <authorList>
            <person name="Sun Q."/>
            <person name="Mori K."/>
        </authorList>
    </citation>
    <scope>NUCLEOTIDE SEQUENCE [LARGE SCALE GENOMIC DNA]</scope>
    <source>
        <strain evidence="7 8">CCM 8677</strain>
    </source>
</reference>
<keyword evidence="8" id="KW-1185">Reference proteome</keyword>
<dbReference type="InterPro" id="IPR001647">
    <property type="entry name" value="HTH_TetR"/>
</dbReference>
<keyword evidence="3" id="KW-0804">Transcription</keyword>
<gene>
    <name evidence="7" type="ORF">ACFFJH_00460</name>
</gene>
<dbReference type="PROSITE" id="PS50977">
    <property type="entry name" value="HTH_TETR_2"/>
    <property type="match status" value="1"/>
</dbReference>
<evidence type="ECO:0000256" key="1">
    <source>
        <dbReference type="ARBA" id="ARBA00023015"/>
    </source>
</evidence>
<dbReference type="InterPro" id="IPR050109">
    <property type="entry name" value="HTH-type_TetR-like_transc_reg"/>
</dbReference>
<dbReference type="RefSeq" id="WP_390209302.1">
    <property type="nucleotide sequence ID" value="NZ_JBHLXJ010000002.1"/>
</dbReference>
<evidence type="ECO:0000256" key="2">
    <source>
        <dbReference type="ARBA" id="ARBA00023125"/>
    </source>
</evidence>
<comment type="caution">
    <text evidence="7">The sequence shown here is derived from an EMBL/GenBank/DDBJ whole genome shotgun (WGS) entry which is preliminary data.</text>
</comment>